<dbReference type="OrthoDB" id="10015434at2759"/>
<evidence type="ECO:0000313" key="2">
    <source>
        <dbReference type="Proteomes" id="UP000663882"/>
    </source>
</evidence>
<dbReference type="AlphaFoldDB" id="A0A815GUQ3"/>
<evidence type="ECO:0000313" key="1">
    <source>
        <dbReference type="EMBL" id="CAF1342716.1"/>
    </source>
</evidence>
<gene>
    <name evidence="1" type="ORF">RFH988_LOCUS31871</name>
</gene>
<sequence>MKILLDDGGSPVSTLEFEVVNKRDVGKSSLLECSTSIIKNFTACLSYIRKNEYRLKQNIFTNTAFDLEYILKNNFDSFHHYFARQHRRLRKNTLSKYLLHYNHFTGQDHCVQQCPSVVHCLTLIN</sequence>
<reference evidence="1" key="1">
    <citation type="submission" date="2021-02" db="EMBL/GenBank/DDBJ databases">
        <authorList>
            <person name="Nowell W R."/>
        </authorList>
    </citation>
    <scope>NUCLEOTIDE SEQUENCE</scope>
</reference>
<comment type="caution">
    <text evidence="1">The sequence shown here is derived from an EMBL/GenBank/DDBJ whole genome shotgun (WGS) entry which is preliminary data.</text>
</comment>
<accession>A0A815GUQ3</accession>
<dbReference type="EMBL" id="CAJNOO010003543">
    <property type="protein sequence ID" value="CAF1342716.1"/>
    <property type="molecule type" value="Genomic_DNA"/>
</dbReference>
<organism evidence="1 2">
    <name type="scientific">Rotaria sordida</name>
    <dbReference type="NCBI Taxonomy" id="392033"/>
    <lineage>
        <taxon>Eukaryota</taxon>
        <taxon>Metazoa</taxon>
        <taxon>Spiralia</taxon>
        <taxon>Gnathifera</taxon>
        <taxon>Rotifera</taxon>
        <taxon>Eurotatoria</taxon>
        <taxon>Bdelloidea</taxon>
        <taxon>Philodinida</taxon>
        <taxon>Philodinidae</taxon>
        <taxon>Rotaria</taxon>
    </lineage>
</organism>
<proteinExistence type="predicted"/>
<dbReference type="Proteomes" id="UP000663882">
    <property type="component" value="Unassembled WGS sequence"/>
</dbReference>
<name>A0A815GUQ3_9BILA</name>
<protein>
    <submittedName>
        <fullName evidence="1">Uncharacterized protein</fullName>
    </submittedName>
</protein>